<feature type="compositionally biased region" description="Low complexity" evidence="4">
    <location>
        <begin position="16"/>
        <end position="47"/>
    </location>
</feature>
<dbReference type="PANTHER" id="PTHR45626">
    <property type="entry name" value="TRANSCRIPTION TERMINATION FACTOR 2-RELATED"/>
    <property type="match status" value="1"/>
</dbReference>
<dbReference type="InterPro" id="IPR038718">
    <property type="entry name" value="SNF2-like_sf"/>
</dbReference>
<feature type="domain" description="SNF2 N-terminal" evidence="5">
    <location>
        <begin position="359"/>
        <end position="626"/>
    </location>
</feature>
<gene>
    <name evidence="6" type="ORF">PCOR1329_LOCUS15939</name>
</gene>
<comment type="caution">
    <text evidence="6">The sequence shown here is derived from an EMBL/GenBank/DDBJ whole genome shotgun (WGS) entry which is preliminary data.</text>
</comment>
<name>A0ABN9QY06_9DINO</name>
<keyword evidence="2" id="KW-0378">Hydrolase</keyword>
<evidence type="ECO:0000313" key="6">
    <source>
        <dbReference type="EMBL" id="CAK0811262.1"/>
    </source>
</evidence>
<reference evidence="6" key="1">
    <citation type="submission" date="2023-10" db="EMBL/GenBank/DDBJ databases">
        <authorList>
            <person name="Chen Y."/>
            <person name="Shah S."/>
            <person name="Dougan E. K."/>
            <person name="Thang M."/>
            <person name="Chan C."/>
        </authorList>
    </citation>
    <scope>NUCLEOTIDE SEQUENCE [LARGE SCALE GENOMIC DNA]</scope>
</reference>
<feature type="compositionally biased region" description="Low complexity" evidence="4">
    <location>
        <begin position="143"/>
        <end position="152"/>
    </location>
</feature>
<feature type="non-terminal residue" evidence="6">
    <location>
        <position position="738"/>
    </location>
</feature>
<evidence type="ECO:0000256" key="4">
    <source>
        <dbReference type="SAM" id="MobiDB-lite"/>
    </source>
</evidence>
<dbReference type="InterPro" id="IPR027417">
    <property type="entry name" value="P-loop_NTPase"/>
</dbReference>
<keyword evidence="7" id="KW-1185">Reference proteome</keyword>
<proteinExistence type="predicted"/>
<protein>
    <recommendedName>
        <fullName evidence="5">SNF2 N-terminal domain-containing protein</fullName>
    </recommendedName>
</protein>
<feature type="region of interest" description="Disordered" evidence="4">
    <location>
        <begin position="116"/>
        <end position="152"/>
    </location>
</feature>
<feature type="non-terminal residue" evidence="6">
    <location>
        <position position="1"/>
    </location>
</feature>
<dbReference type="EMBL" id="CAUYUJ010004862">
    <property type="protein sequence ID" value="CAK0811262.1"/>
    <property type="molecule type" value="Genomic_DNA"/>
</dbReference>
<evidence type="ECO:0000313" key="7">
    <source>
        <dbReference type="Proteomes" id="UP001189429"/>
    </source>
</evidence>
<keyword evidence="3" id="KW-0067">ATP-binding</keyword>
<dbReference type="SUPFAM" id="SSF52540">
    <property type="entry name" value="P-loop containing nucleoside triphosphate hydrolases"/>
    <property type="match status" value="1"/>
</dbReference>
<dbReference type="Pfam" id="PF00176">
    <property type="entry name" value="SNF2-rel_dom"/>
    <property type="match status" value="1"/>
</dbReference>
<dbReference type="InterPro" id="IPR050628">
    <property type="entry name" value="SNF2_RAD54_helicase_TF"/>
</dbReference>
<feature type="compositionally biased region" description="Pro residues" evidence="4">
    <location>
        <begin position="1"/>
        <end position="15"/>
    </location>
</feature>
<feature type="region of interest" description="Disordered" evidence="4">
    <location>
        <begin position="1"/>
        <end position="93"/>
    </location>
</feature>
<evidence type="ECO:0000256" key="1">
    <source>
        <dbReference type="ARBA" id="ARBA00022741"/>
    </source>
</evidence>
<evidence type="ECO:0000259" key="5">
    <source>
        <dbReference type="Pfam" id="PF00176"/>
    </source>
</evidence>
<accession>A0ABN9QY06</accession>
<organism evidence="6 7">
    <name type="scientific">Prorocentrum cordatum</name>
    <dbReference type="NCBI Taxonomy" id="2364126"/>
    <lineage>
        <taxon>Eukaryota</taxon>
        <taxon>Sar</taxon>
        <taxon>Alveolata</taxon>
        <taxon>Dinophyceae</taxon>
        <taxon>Prorocentrales</taxon>
        <taxon>Prorocentraceae</taxon>
        <taxon>Prorocentrum</taxon>
    </lineage>
</organism>
<keyword evidence="1" id="KW-0547">Nucleotide-binding</keyword>
<evidence type="ECO:0000256" key="2">
    <source>
        <dbReference type="ARBA" id="ARBA00022801"/>
    </source>
</evidence>
<dbReference type="InterPro" id="IPR000330">
    <property type="entry name" value="SNF2_N"/>
</dbReference>
<dbReference type="Proteomes" id="UP001189429">
    <property type="component" value="Unassembled WGS sequence"/>
</dbReference>
<evidence type="ECO:0000256" key="3">
    <source>
        <dbReference type="ARBA" id="ARBA00022840"/>
    </source>
</evidence>
<sequence>VAAAPPRPAGAPAPAAPAAGARAPPTGAPAAAEASPRAGAPGEAAGVHGRRRPGRPPGLARGAAARAAASAEARAGSAPDGTSPCASGAAPSPRPVLAGRAGLAAEAGGGPELAGPLGGASCSASAVGTAQGGADGKRRRLGPEPQAQAPAQACGSLAAGAAEALQLPQRSAAAEELLRGWQTASSGSWAPFPPSGGWADLEPSWAAQVLGRDPPCLTLRSRALEDAQNDTAGKMHMGTMLRGADWMADGFEFGTHKLLSTAELAEDIMDAGGCAKVKTSRLHSLFQDLLHKVRYPPAAMECSWQLRRLEYETGRRLQATPEDLLGDLPERPFRLLDNSNDALATQPPRFGDHPLRAEQLRSLAWMLRREGCGGVRPEPFVVEWRRFWSPGTASLGLEEEFDTEQVTPGASVRLRRDAAGPVVDCETQQAISAWPDGEGKCVRREGLTAVVDFSDAQAMLPRSTTLTCQVQDLEFCDHGSLEVGCLVQIVPGTKAPSFGWGGVKPTSVGVLLRQDGDILTVHFATHPAWRGRRDELQRADAGIQGELWTLDLRVRASYDVLGGILADKIGYGKTATCIALIDATLEAPPPPLPEAETGSFIPARGTLVVVPSNLFEQWLQEISKFVWGGRNIRDRLQRGWSPPGCPWRIFAITKVSPLTRVAAGELAEADVVLCSYRLLFAEEGPELCARAAGAPPDALGRAAAPSLADLVAATGRLLAGGGEMPSGRRGAGSVGRWQ</sequence>
<dbReference type="Gene3D" id="3.40.50.10810">
    <property type="entry name" value="Tandem AAA-ATPase domain"/>
    <property type="match status" value="1"/>
</dbReference>
<dbReference type="PANTHER" id="PTHR45626:SF26">
    <property type="entry name" value="FAMILY HELICASE, PUTATIVE (AFU_ORTHOLOGUE AFUA_2G09120)-RELATED"/>
    <property type="match status" value="1"/>
</dbReference>
<feature type="compositionally biased region" description="Low complexity" evidence="4">
    <location>
        <begin position="57"/>
        <end position="79"/>
    </location>
</feature>